<feature type="signal peptide" evidence="2">
    <location>
        <begin position="1"/>
        <end position="24"/>
    </location>
</feature>
<evidence type="ECO:0000259" key="3">
    <source>
        <dbReference type="Pfam" id="PF00652"/>
    </source>
</evidence>
<dbReference type="PANTHER" id="PTHR40472">
    <property type="entry name" value="RICIN B-TYPE LECTIN DOMAIN-CONTAINING PROTEIN"/>
    <property type="match status" value="1"/>
</dbReference>
<comment type="caution">
    <text evidence="4">The sequence shown here is derived from an EMBL/GenBank/DDBJ whole genome shotgun (WGS) entry which is preliminary data.</text>
</comment>
<dbReference type="SUPFAM" id="SSF50370">
    <property type="entry name" value="Ricin B-like lectins"/>
    <property type="match status" value="1"/>
</dbReference>
<dbReference type="Pfam" id="PF00652">
    <property type="entry name" value="Ricin_B_lectin"/>
    <property type="match status" value="1"/>
</dbReference>
<keyword evidence="1" id="KW-0175">Coiled coil</keyword>
<dbReference type="InterPro" id="IPR000772">
    <property type="entry name" value="Ricin_B_lectin"/>
</dbReference>
<gene>
    <name evidence="4" type="ORF">APZ42_024519</name>
</gene>
<keyword evidence="5" id="KW-1185">Reference proteome</keyword>
<dbReference type="AlphaFoldDB" id="A0A162DEZ4"/>
<evidence type="ECO:0000313" key="4">
    <source>
        <dbReference type="EMBL" id="KZS10874.1"/>
    </source>
</evidence>
<feature type="domain" description="Ricin B lectin" evidence="3">
    <location>
        <begin position="501"/>
        <end position="616"/>
    </location>
</feature>
<dbReference type="Proteomes" id="UP000076858">
    <property type="component" value="Unassembled WGS sequence"/>
</dbReference>
<dbReference type="Gene3D" id="2.80.10.50">
    <property type="match status" value="1"/>
</dbReference>
<dbReference type="EMBL" id="LRGB01001663">
    <property type="protein sequence ID" value="KZS10874.1"/>
    <property type="molecule type" value="Genomic_DNA"/>
</dbReference>
<evidence type="ECO:0000313" key="5">
    <source>
        <dbReference type="Proteomes" id="UP000076858"/>
    </source>
</evidence>
<dbReference type="InterPro" id="IPR039051">
    <property type="entry name" value="SE-CTX-like"/>
</dbReference>
<organism evidence="4 5">
    <name type="scientific">Daphnia magna</name>
    <dbReference type="NCBI Taxonomy" id="35525"/>
    <lineage>
        <taxon>Eukaryota</taxon>
        <taxon>Metazoa</taxon>
        <taxon>Ecdysozoa</taxon>
        <taxon>Arthropoda</taxon>
        <taxon>Crustacea</taxon>
        <taxon>Branchiopoda</taxon>
        <taxon>Diplostraca</taxon>
        <taxon>Cladocera</taxon>
        <taxon>Anomopoda</taxon>
        <taxon>Daphniidae</taxon>
        <taxon>Daphnia</taxon>
    </lineage>
</organism>
<keyword evidence="2" id="KW-0732">Signal</keyword>
<dbReference type="InterPro" id="IPR035992">
    <property type="entry name" value="Ricin_B-like_lectins"/>
</dbReference>
<dbReference type="PANTHER" id="PTHR40472:SF6">
    <property type="entry name" value="RICIN B-TYPE LECTIN DOMAIN-CONTAINING PROTEIN"/>
    <property type="match status" value="1"/>
</dbReference>
<reference evidence="4 5" key="1">
    <citation type="submission" date="2016-03" db="EMBL/GenBank/DDBJ databases">
        <title>EvidentialGene: Evidence-directed Construction of Genes on Genomes.</title>
        <authorList>
            <person name="Gilbert D.G."/>
            <person name="Choi J.-H."/>
            <person name="Mockaitis K."/>
            <person name="Colbourne J."/>
            <person name="Pfrender M."/>
        </authorList>
    </citation>
    <scope>NUCLEOTIDE SEQUENCE [LARGE SCALE GENOMIC DNA]</scope>
    <source>
        <strain evidence="4 5">Xinb3</strain>
        <tissue evidence="4">Complete organism</tissue>
    </source>
</reference>
<dbReference type="CDD" id="cd00161">
    <property type="entry name" value="beta-trefoil_Ricin-like"/>
    <property type="match status" value="1"/>
</dbReference>
<feature type="coiled-coil region" evidence="1">
    <location>
        <begin position="87"/>
        <end position="114"/>
    </location>
</feature>
<proteinExistence type="predicted"/>
<dbReference type="OrthoDB" id="6375465at2759"/>
<evidence type="ECO:0000256" key="1">
    <source>
        <dbReference type="SAM" id="Coils"/>
    </source>
</evidence>
<feature type="chain" id="PRO_5007833223" description="Ricin B lectin domain-containing protein" evidence="2">
    <location>
        <begin position="25"/>
        <end position="624"/>
    </location>
</feature>
<name>A0A162DEZ4_9CRUS</name>
<evidence type="ECO:0000256" key="2">
    <source>
        <dbReference type="SAM" id="SignalP"/>
    </source>
</evidence>
<accession>A0A162DEZ4</accession>
<sequence>MGGRCLRFNTLILFCVFFAFNVTSLTKTNSLIADGGVQTSVSSSLPTESGRTKRTIQTVIKFVRNGVPLIHLIVSNIKKSLEERVPVEELISHFETIQNELEAQSRELQFINKEIQKLGLSVGYSQHEEKIKGSLLALQEYLEIPDEHHRNLFIEQGKYLSQSISFLIEGLLGQNAFSPDIMQVIRDAVECHGRELRKNVEYISSIIMTGLWVRGEYQRIIDVRERVSNITSSAFKNSILASATKLSKRLDDMLIECKTSERLVNDDMRKIMERNRDLDKKSLADSLLEFLESKYDINKWIVVLMEWKLYSKPFYYTQLEEYWKTFPSAVSDFVDSSEGFHKATFQNDLALALPIDGEANFSETINLMNDHFKEFQIPLTYRQAQWKNGYGDPSSGYTHCNAIDHRWNFGEQGRLSSGSGGISEHLRVFWMPTLTDDRLDVEMLSVDQTGFEKVVIVASKGAEYLRLPTTSNCPNLLVSLIPTKPIVPKSCSYNPVNVDGSGPLRNKYRNAYLSVKRDSSAKGAYIILDRELKNSSAQVWQFANDKLMNEFGKCLTAWNRGSWYLHQYDCHHNWPGQRWTRHGLQLVNGYGFCLDSERPNMYPIQNYCNSHSSFMWYSNNNPDC</sequence>
<protein>
    <recommendedName>
        <fullName evidence="3">Ricin B lectin domain-containing protein</fullName>
    </recommendedName>
</protein>